<organism evidence="1 2">
    <name type="scientific">Ktedonobacter racemifer DSM 44963</name>
    <dbReference type="NCBI Taxonomy" id="485913"/>
    <lineage>
        <taxon>Bacteria</taxon>
        <taxon>Bacillati</taxon>
        <taxon>Chloroflexota</taxon>
        <taxon>Ktedonobacteria</taxon>
        <taxon>Ktedonobacterales</taxon>
        <taxon>Ktedonobacteraceae</taxon>
        <taxon>Ktedonobacter</taxon>
    </lineage>
</organism>
<dbReference type="AlphaFoldDB" id="D6U651"/>
<dbReference type="STRING" id="485913.Krac_1064"/>
<reference evidence="1 2" key="1">
    <citation type="journal article" date="2011" name="Stand. Genomic Sci.">
        <title>Non-contiguous finished genome sequence and contextual data of the filamentous soil bacterium Ktedonobacter racemifer type strain (SOSP1-21).</title>
        <authorList>
            <person name="Chang Y.J."/>
            <person name="Land M."/>
            <person name="Hauser L."/>
            <person name="Chertkov O."/>
            <person name="Del Rio T.G."/>
            <person name="Nolan M."/>
            <person name="Copeland A."/>
            <person name="Tice H."/>
            <person name="Cheng J.F."/>
            <person name="Lucas S."/>
            <person name="Han C."/>
            <person name="Goodwin L."/>
            <person name="Pitluck S."/>
            <person name="Ivanova N."/>
            <person name="Ovchinikova G."/>
            <person name="Pati A."/>
            <person name="Chen A."/>
            <person name="Palaniappan K."/>
            <person name="Mavromatis K."/>
            <person name="Liolios K."/>
            <person name="Brettin T."/>
            <person name="Fiebig A."/>
            <person name="Rohde M."/>
            <person name="Abt B."/>
            <person name="Goker M."/>
            <person name="Detter J.C."/>
            <person name="Woyke T."/>
            <person name="Bristow J."/>
            <person name="Eisen J.A."/>
            <person name="Markowitz V."/>
            <person name="Hugenholtz P."/>
            <person name="Kyrpides N.C."/>
            <person name="Klenk H.P."/>
            <person name="Lapidus A."/>
        </authorList>
    </citation>
    <scope>NUCLEOTIDE SEQUENCE [LARGE SCALE GENOMIC DNA]</scope>
    <source>
        <strain evidence="2">DSM 44963</strain>
    </source>
</reference>
<dbReference type="Proteomes" id="UP000004508">
    <property type="component" value="Unassembled WGS sequence"/>
</dbReference>
<dbReference type="InParanoid" id="D6U651"/>
<evidence type="ECO:0000313" key="2">
    <source>
        <dbReference type="Proteomes" id="UP000004508"/>
    </source>
</evidence>
<accession>D6U651</accession>
<evidence type="ECO:0000313" key="1">
    <source>
        <dbReference type="EMBL" id="EFH80462.1"/>
    </source>
</evidence>
<proteinExistence type="predicted"/>
<comment type="caution">
    <text evidence="1">The sequence shown here is derived from an EMBL/GenBank/DDBJ whole genome shotgun (WGS) entry which is preliminary data.</text>
</comment>
<sequence length="123" mass="15011">MVRTDRRFIDEQTEREFQERRRQNFLSTKIPASTIELFQFTEEEEVLLWLLIDKEHREITPTKTISLRSEASVLEAMCDLQYKYPFRISNHHKVSSSLAYLKQIEYTWMYEVIELCQEDWDQL</sequence>
<protein>
    <submittedName>
        <fullName evidence="1">Uncharacterized protein</fullName>
    </submittedName>
</protein>
<dbReference type="EMBL" id="ADVG01000005">
    <property type="protein sequence ID" value="EFH80462.1"/>
    <property type="molecule type" value="Genomic_DNA"/>
</dbReference>
<name>D6U651_KTERA</name>
<keyword evidence="2" id="KW-1185">Reference proteome</keyword>
<gene>
    <name evidence="1" type="ORF">Krac_1064</name>
</gene>